<reference evidence="2" key="2">
    <citation type="journal article" date="2023" name="Science">
        <title>Genomic signatures of disease resistance in endangered staghorn corals.</title>
        <authorList>
            <person name="Vollmer S.V."/>
            <person name="Selwyn J.D."/>
            <person name="Despard B.A."/>
            <person name="Roesel C.L."/>
        </authorList>
    </citation>
    <scope>NUCLEOTIDE SEQUENCE</scope>
    <source>
        <strain evidence="2">K2</strain>
    </source>
</reference>
<sequence length="107" mass="12437">METTKGALAFSTDITLLQRERYTLETRMNDLTNAYRKLIEVLDFAESKSNATDNNETCLRETEEIFRSLNSRISQLQSERHEQYEERESVYSKRSSRSRSSGKSGKS</sequence>
<dbReference type="Proteomes" id="UP001249851">
    <property type="component" value="Unassembled WGS sequence"/>
</dbReference>
<feature type="compositionally biased region" description="Basic and acidic residues" evidence="1">
    <location>
        <begin position="78"/>
        <end position="91"/>
    </location>
</feature>
<organism evidence="2 3">
    <name type="scientific">Acropora cervicornis</name>
    <name type="common">Staghorn coral</name>
    <dbReference type="NCBI Taxonomy" id="6130"/>
    <lineage>
        <taxon>Eukaryota</taxon>
        <taxon>Metazoa</taxon>
        <taxon>Cnidaria</taxon>
        <taxon>Anthozoa</taxon>
        <taxon>Hexacorallia</taxon>
        <taxon>Scleractinia</taxon>
        <taxon>Astrocoeniina</taxon>
        <taxon>Acroporidae</taxon>
        <taxon>Acropora</taxon>
    </lineage>
</organism>
<comment type="caution">
    <text evidence="2">The sequence shown here is derived from an EMBL/GenBank/DDBJ whole genome shotgun (WGS) entry which is preliminary data.</text>
</comment>
<protein>
    <submittedName>
        <fullName evidence="2">Uncharacterized protein</fullName>
    </submittedName>
</protein>
<feature type="compositionally biased region" description="Low complexity" evidence="1">
    <location>
        <begin position="98"/>
        <end position="107"/>
    </location>
</feature>
<accession>A0AAD9UTF1</accession>
<dbReference type="AlphaFoldDB" id="A0AAD9UTF1"/>
<gene>
    <name evidence="2" type="ORF">P5673_030295</name>
</gene>
<name>A0AAD9UTF1_ACRCE</name>
<evidence type="ECO:0000313" key="2">
    <source>
        <dbReference type="EMBL" id="KAK2549301.1"/>
    </source>
</evidence>
<proteinExistence type="predicted"/>
<dbReference type="EMBL" id="JARQWQ010000128">
    <property type="protein sequence ID" value="KAK2549301.1"/>
    <property type="molecule type" value="Genomic_DNA"/>
</dbReference>
<reference evidence="2" key="1">
    <citation type="journal article" date="2023" name="G3 (Bethesda)">
        <title>Whole genome assembly and annotation of the endangered Caribbean coral Acropora cervicornis.</title>
        <authorList>
            <person name="Selwyn J.D."/>
            <person name="Vollmer S.V."/>
        </authorList>
    </citation>
    <scope>NUCLEOTIDE SEQUENCE</scope>
    <source>
        <strain evidence="2">K2</strain>
    </source>
</reference>
<keyword evidence="3" id="KW-1185">Reference proteome</keyword>
<evidence type="ECO:0000313" key="3">
    <source>
        <dbReference type="Proteomes" id="UP001249851"/>
    </source>
</evidence>
<feature type="region of interest" description="Disordered" evidence="1">
    <location>
        <begin position="76"/>
        <end position="107"/>
    </location>
</feature>
<evidence type="ECO:0000256" key="1">
    <source>
        <dbReference type="SAM" id="MobiDB-lite"/>
    </source>
</evidence>